<sequence>MLLAKHRHYRASRPWYARVFGYLLDGMVGYGYRPGRAALWMLTLLAAGSVFFAHHRPEPIKPGEHPHYHPVLYAADVLLPIINLGQESAFKHQGLGQWVASVLILLGWVLATAVVAGVTRVLTRT</sequence>
<dbReference type="STRING" id="469371.Tbis_0094"/>
<dbReference type="EMBL" id="CP001874">
    <property type="protein sequence ID" value="ADG86830.1"/>
    <property type="molecule type" value="Genomic_DNA"/>
</dbReference>
<keyword evidence="1" id="KW-0812">Transmembrane</keyword>
<dbReference type="AlphaFoldDB" id="D6Y295"/>
<accession>D6Y295</accession>
<dbReference type="HOGENOM" id="CLU_1991611_0_0_11"/>
<feature type="transmembrane region" description="Helical" evidence="1">
    <location>
        <begin position="98"/>
        <end position="122"/>
    </location>
</feature>
<feature type="transmembrane region" description="Helical" evidence="1">
    <location>
        <begin position="38"/>
        <end position="55"/>
    </location>
</feature>
<organism evidence="2 3">
    <name type="scientific">Thermobispora bispora (strain ATCC 19993 / DSM 43833 / CBS 139.67 / JCM 10125 / KCTC 9307 / NBRC 14880 / R51)</name>
    <dbReference type="NCBI Taxonomy" id="469371"/>
    <lineage>
        <taxon>Bacteria</taxon>
        <taxon>Bacillati</taxon>
        <taxon>Actinomycetota</taxon>
        <taxon>Actinomycetes</taxon>
        <taxon>Streptosporangiales</taxon>
        <taxon>Streptosporangiaceae</taxon>
        <taxon>Thermobispora</taxon>
    </lineage>
</organism>
<keyword evidence="3" id="KW-1185">Reference proteome</keyword>
<gene>
    <name evidence="2" type="ordered locus">Tbis_0094</name>
</gene>
<keyword evidence="1" id="KW-1133">Transmembrane helix</keyword>
<dbReference type="eggNOG" id="COG2911">
    <property type="taxonomic scope" value="Bacteria"/>
</dbReference>
<evidence type="ECO:0000256" key="1">
    <source>
        <dbReference type="SAM" id="Phobius"/>
    </source>
</evidence>
<proteinExistence type="predicted"/>
<dbReference type="RefSeq" id="WP_013130363.1">
    <property type="nucleotide sequence ID" value="NC_014165.1"/>
</dbReference>
<evidence type="ECO:0000313" key="2">
    <source>
        <dbReference type="EMBL" id="ADG86830.1"/>
    </source>
</evidence>
<name>D6Y295_THEBD</name>
<protein>
    <submittedName>
        <fullName evidence="2">Uncharacterized protein</fullName>
    </submittedName>
</protein>
<keyword evidence="1" id="KW-0472">Membrane</keyword>
<dbReference type="Proteomes" id="UP000006640">
    <property type="component" value="Chromosome"/>
</dbReference>
<dbReference type="KEGG" id="tbi:Tbis_0094"/>
<evidence type="ECO:0000313" key="3">
    <source>
        <dbReference type="Proteomes" id="UP000006640"/>
    </source>
</evidence>
<dbReference type="OrthoDB" id="5194370at2"/>
<reference evidence="2 3" key="1">
    <citation type="submission" date="2010-01" db="EMBL/GenBank/DDBJ databases">
        <title>The complete genome of Thermobispora bispora DSM 43833.</title>
        <authorList>
            <consortium name="US DOE Joint Genome Institute (JGI-PGF)"/>
            <person name="Lucas S."/>
            <person name="Copeland A."/>
            <person name="Lapidus A."/>
            <person name="Glavina del Rio T."/>
            <person name="Dalin E."/>
            <person name="Tice H."/>
            <person name="Bruce D."/>
            <person name="Goodwin L."/>
            <person name="Pitluck S."/>
            <person name="Kyrpides N."/>
            <person name="Mavromatis K."/>
            <person name="Ivanova N."/>
            <person name="Mikhailova N."/>
            <person name="Chertkov O."/>
            <person name="Brettin T."/>
            <person name="Detter J.C."/>
            <person name="Han C."/>
            <person name="Larimer F."/>
            <person name="Land M."/>
            <person name="Hauser L."/>
            <person name="Markowitz V."/>
            <person name="Cheng J.-F."/>
            <person name="Hugenholtz P."/>
            <person name="Woyke T."/>
            <person name="Wu D."/>
            <person name="Jando M."/>
            <person name="Schneider S."/>
            <person name="Klenk H.-P."/>
            <person name="Eisen J.A."/>
        </authorList>
    </citation>
    <scope>NUCLEOTIDE SEQUENCE [LARGE SCALE GENOMIC DNA]</scope>
    <source>
        <strain evidence="3">ATCC 19993 / DSM 43833 / CBS 139.67 / JCM 10125 / KCTC 9307 / NBRC 14880 / R51</strain>
    </source>
</reference>